<dbReference type="EMBL" id="CM042021">
    <property type="protein sequence ID" value="KAI3819199.1"/>
    <property type="molecule type" value="Genomic_DNA"/>
</dbReference>
<name>A0ACB9JG81_9ASTR</name>
<reference evidence="1 2" key="2">
    <citation type="journal article" date="2022" name="Mol. Ecol. Resour.">
        <title>The genomes of chicory, endive, great burdock and yacon provide insights into Asteraceae paleo-polyploidization history and plant inulin production.</title>
        <authorList>
            <person name="Fan W."/>
            <person name="Wang S."/>
            <person name="Wang H."/>
            <person name="Wang A."/>
            <person name="Jiang F."/>
            <person name="Liu H."/>
            <person name="Zhao H."/>
            <person name="Xu D."/>
            <person name="Zhang Y."/>
        </authorList>
    </citation>
    <scope>NUCLEOTIDE SEQUENCE [LARGE SCALE GENOMIC DNA]</scope>
    <source>
        <strain evidence="2">cv. Yunnan</strain>
        <tissue evidence="1">Leaves</tissue>
    </source>
</reference>
<dbReference type="Proteomes" id="UP001056120">
    <property type="component" value="Linkage Group LG04"/>
</dbReference>
<evidence type="ECO:0000313" key="2">
    <source>
        <dbReference type="Proteomes" id="UP001056120"/>
    </source>
</evidence>
<sequence length="248" mass="27363">MEDDAEKDGDDGDDDDAEKDGDGDGDGGGDDDGDDYDVDEDGDDDADVDEDGDDVDVEEDSDGDDDYYVVNVDDDDEGQELPENIYKRDKLVTIKSLEKKTFTRMKSTKQILVDEDEPAQQNEPTAPTNQTEEPIPDLEPIAEILRKIKSKSKATSRANVLLEHHTQSPSPSTTTDSFHYSPPPQTSPLHMLIDAITEGTSHEDFSSGAATTVVETTVSHLDSSYIAKTPLRVTTVKDRYNHFKWESS</sequence>
<organism evidence="1 2">
    <name type="scientific">Smallanthus sonchifolius</name>
    <dbReference type="NCBI Taxonomy" id="185202"/>
    <lineage>
        <taxon>Eukaryota</taxon>
        <taxon>Viridiplantae</taxon>
        <taxon>Streptophyta</taxon>
        <taxon>Embryophyta</taxon>
        <taxon>Tracheophyta</taxon>
        <taxon>Spermatophyta</taxon>
        <taxon>Magnoliopsida</taxon>
        <taxon>eudicotyledons</taxon>
        <taxon>Gunneridae</taxon>
        <taxon>Pentapetalae</taxon>
        <taxon>asterids</taxon>
        <taxon>campanulids</taxon>
        <taxon>Asterales</taxon>
        <taxon>Asteraceae</taxon>
        <taxon>Asteroideae</taxon>
        <taxon>Heliantheae alliance</taxon>
        <taxon>Millerieae</taxon>
        <taxon>Smallanthus</taxon>
    </lineage>
</organism>
<reference evidence="2" key="1">
    <citation type="journal article" date="2022" name="Mol. Ecol. Resour.">
        <title>The genomes of chicory, endive, great burdock and yacon provide insights into Asteraceae palaeo-polyploidization history and plant inulin production.</title>
        <authorList>
            <person name="Fan W."/>
            <person name="Wang S."/>
            <person name="Wang H."/>
            <person name="Wang A."/>
            <person name="Jiang F."/>
            <person name="Liu H."/>
            <person name="Zhao H."/>
            <person name="Xu D."/>
            <person name="Zhang Y."/>
        </authorList>
    </citation>
    <scope>NUCLEOTIDE SEQUENCE [LARGE SCALE GENOMIC DNA]</scope>
    <source>
        <strain evidence="2">cv. Yunnan</strain>
    </source>
</reference>
<comment type="caution">
    <text evidence="1">The sequence shown here is derived from an EMBL/GenBank/DDBJ whole genome shotgun (WGS) entry which is preliminary data.</text>
</comment>
<evidence type="ECO:0000313" key="1">
    <source>
        <dbReference type="EMBL" id="KAI3819199.1"/>
    </source>
</evidence>
<keyword evidence="2" id="KW-1185">Reference proteome</keyword>
<protein>
    <submittedName>
        <fullName evidence="1">Uncharacterized protein</fullName>
    </submittedName>
</protein>
<accession>A0ACB9JG81</accession>
<gene>
    <name evidence="1" type="ORF">L1987_13024</name>
</gene>
<proteinExistence type="predicted"/>